<keyword evidence="1" id="KW-0472">Membrane</keyword>
<dbReference type="EMBL" id="BX569693">
    <property type="protein sequence ID" value="CAE08110.1"/>
    <property type="molecule type" value="Genomic_DNA"/>
</dbReference>
<evidence type="ECO:0000313" key="2">
    <source>
        <dbReference type="EMBL" id="CAE08110.1"/>
    </source>
</evidence>
<accession>Q7U5U8</accession>
<dbReference type="KEGG" id="syw:SYNW1595"/>
<gene>
    <name evidence="2" type="ordered locus">SYNW1595</name>
</gene>
<dbReference type="Proteomes" id="UP000001422">
    <property type="component" value="Chromosome"/>
</dbReference>
<evidence type="ECO:0000256" key="1">
    <source>
        <dbReference type="SAM" id="Phobius"/>
    </source>
</evidence>
<dbReference type="STRING" id="84588.SYNW1595"/>
<evidence type="ECO:0000313" key="3">
    <source>
        <dbReference type="Proteomes" id="UP000001422"/>
    </source>
</evidence>
<keyword evidence="3" id="KW-1185">Reference proteome</keyword>
<protein>
    <submittedName>
        <fullName evidence="2">Uncharacterized protein</fullName>
    </submittedName>
</protein>
<dbReference type="HOGENOM" id="CLU_2526362_0_0_3"/>
<name>Q7U5U8_PARMW</name>
<reference evidence="2 3" key="1">
    <citation type="journal article" date="2003" name="Nature">
        <title>The genome of a motile marine Synechococcus.</title>
        <authorList>
            <person name="Palenik B."/>
            <person name="Brahamsha B."/>
            <person name="Larimer F."/>
            <person name="Land M."/>
            <person name="Hauser L."/>
            <person name="Chain P."/>
            <person name="Lamerdin J."/>
            <person name="Regala W."/>
            <person name="Allen E.A."/>
            <person name="McCarren J."/>
            <person name="Paulsen I."/>
            <person name="Dufresne A."/>
            <person name="Partensky F."/>
            <person name="Webb E."/>
            <person name="Waterbury J."/>
        </authorList>
    </citation>
    <scope>NUCLEOTIDE SEQUENCE [LARGE SCALE GENOMIC DNA]</scope>
    <source>
        <strain evidence="2 3">WH8102</strain>
    </source>
</reference>
<organism evidence="2 3">
    <name type="scientific">Parasynechococcus marenigrum (strain WH8102)</name>
    <dbReference type="NCBI Taxonomy" id="84588"/>
    <lineage>
        <taxon>Bacteria</taxon>
        <taxon>Bacillati</taxon>
        <taxon>Cyanobacteriota</taxon>
        <taxon>Cyanophyceae</taxon>
        <taxon>Synechococcales</taxon>
        <taxon>Prochlorococcaceae</taxon>
        <taxon>Parasynechococcus</taxon>
        <taxon>Parasynechococcus marenigrum</taxon>
    </lineage>
</organism>
<sequence>MARVELVADRLVAAGFIRPSVLWRGLQRCRSSFSHWGVGLLIGLSGPLVEPLAWLQSLLYAKQLRRVQLPPLAERRLQELMKAS</sequence>
<dbReference type="AlphaFoldDB" id="Q7U5U8"/>
<keyword evidence="1" id="KW-1133">Transmembrane helix</keyword>
<keyword evidence="1" id="KW-0812">Transmembrane</keyword>
<proteinExistence type="predicted"/>
<feature type="transmembrane region" description="Helical" evidence="1">
    <location>
        <begin position="33"/>
        <end position="55"/>
    </location>
</feature>